<dbReference type="AlphaFoldDB" id="A0A0M2HGH7"/>
<protein>
    <submittedName>
        <fullName evidence="2">Uncharacterized protein</fullName>
    </submittedName>
</protein>
<evidence type="ECO:0000256" key="1">
    <source>
        <dbReference type="SAM" id="MobiDB-lite"/>
    </source>
</evidence>
<gene>
    <name evidence="2" type="ORF">RS82_00050</name>
</gene>
<accession>A0A0M2HGH7</accession>
<feature type="compositionally biased region" description="Polar residues" evidence="1">
    <location>
        <begin position="75"/>
        <end position="87"/>
    </location>
</feature>
<keyword evidence="3" id="KW-1185">Reference proteome</keyword>
<sequence length="87" mass="8905">MSGAVGGASARCTEFALTPSTRAMCVIGRPRFRSSTAIATFSGVITVGRPARLPAAAADAIPARVRTLTSRRRNASNAANTSPGSTR</sequence>
<dbReference type="EMBL" id="JYJA01000010">
    <property type="protein sequence ID" value="KJL45770.1"/>
    <property type="molecule type" value="Genomic_DNA"/>
</dbReference>
<reference evidence="2 3" key="1">
    <citation type="submission" date="2015-02" db="EMBL/GenBank/DDBJ databases">
        <title>Draft genome sequences of ten Microbacterium spp. with emphasis on heavy metal contaminated environments.</title>
        <authorList>
            <person name="Corretto E."/>
        </authorList>
    </citation>
    <scope>NUCLEOTIDE SEQUENCE [LARGE SCALE GENOMIC DNA]</scope>
    <source>
        <strain evidence="2 3">DSM 8608</strain>
    </source>
</reference>
<dbReference type="PATRIC" id="fig|69370.6.peg.51"/>
<proteinExistence type="predicted"/>
<evidence type="ECO:0000313" key="3">
    <source>
        <dbReference type="Proteomes" id="UP000034098"/>
    </source>
</evidence>
<comment type="caution">
    <text evidence="2">The sequence shown here is derived from an EMBL/GenBank/DDBJ whole genome shotgun (WGS) entry which is preliminary data.</text>
</comment>
<evidence type="ECO:0000313" key="2">
    <source>
        <dbReference type="EMBL" id="KJL45770.1"/>
    </source>
</evidence>
<name>A0A0M2HGH7_MICTR</name>
<feature type="region of interest" description="Disordered" evidence="1">
    <location>
        <begin position="67"/>
        <end position="87"/>
    </location>
</feature>
<dbReference type="Proteomes" id="UP000034098">
    <property type="component" value="Unassembled WGS sequence"/>
</dbReference>
<organism evidence="2 3">
    <name type="scientific">Microbacterium trichothecenolyticum</name>
    <name type="common">Aureobacterium trichothecenolyticum</name>
    <dbReference type="NCBI Taxonomy" id="69370"/>
    <lineage>
        <taxon>Bacteria</taxon>
        <taxon>Bacillati</taxon>
        <taxon>Actinomycetota</taxon>
        <taxon>Actinomycetes</taxon>
        <taxon>Micrococcales</taxon>
        <taxon>Microbacteriaceae</taxon>
        <taxon>Microbacterium</taxon>
    </lineage>
</organism>